<dbReference type="SUPFAM" id="SSF46785">
    <property type="entry name" value="Winged helix' DNA-binding domain"/>
    <property type="match status" value="1"/>
</dbReference>
<dbReference type="GO" id="GO:0005737">
    <property type="term" value="C:cytoplasm"/>
    <property type="evidence" value="ECO:0007669"/>
    <property type="project" value="TreeGrafter"/>
</dbReference>
<dbReference type="InterPro" id="IPR036005">
    <property type="entry name" value="Creatinase/aminopeptidase-like"/>
</dbReference>
<proteinExistence type="predicted"/>
<accession>X1G2G9</accession>
<dbReference type="InterPro" id="IPR050247">
    <property type="entry name" value="Met_Aminopeptidase_Type2"/>
</dbReference>
<reference evidence="4" key="1">
    <citation type="journal article" date="2014" name="Front. Microbiol.">
        <title>High frequency of phylogenetically diverse reductive dehalogenase-homologous genes in deep subseafloor sedimentary metagenomes.</title>
        <authorList>
            <person name="Kawai M."/>
            <person name="Futagami T."/>
            <person name="Toyoda A."/>
            <person name="Takaki Y."/>
            <person name="Nishi S."/>
            <person name="Hori S."/>
            <person name="Arai W."/>
            <person name="Tsubouchi T."/>
            <person name="Morono Y."/>
            <person name="Uchiyama I."/>
            <person name="Ito T."/>
            <person name="Fujiyama A."/>
            <person name="Inagaki F."/>
            <person name="Takami H."/>
        </authorList>
    </citation>
    <scope>NUCLEOTIDE SEQUENCE</scope>
    <source>
        <strain evidence="4">Expedition CK06-06</strain>
    </source>
</reference>
<dbReference type="PANTHER" id="PTHR45777:SF2">
    <property type="entry name" value="METHIONINE AMINOPEPTIDASE 2"/>
    <property type="match status" value="1"/>
</dbReference>
<dbReference type="InterPro" id="IPR036388">
    <property type="entry name" value="WH-like_DNA-bd_sf"/>
</dbReference>
<sequence>ISKTIESYGFSPIINLSGHSMEQYDLHSGITIPNINDNRKIKFEAGVYAFEPFATTGSGKVHDGKPSGIYELRDTKNVRNPISREVLEFIKKEYNALPFCSRWLVKKLGTKALFGLKQLEDNGNLHQFSQLVEVAGSKVS</sequence>
<comment type="caution">
    <text evidence="4">The sequence shown here is derived from an EMBL/GenBank/DDBJ whole genome shotgun (WGS) entry which is preliminary data.</text>
</comment>
<evidence type="ECO:0008006" key="5">
    <source>
        <dbReference type="Google" id="ProtNLM"/>
    </source>
</evidence>
<dbReference type="GO" id="GO:0004177">
    <property type="term" value="F:aminopeptidase activity"/>
    <property type="evidence" value="ECO:0007669"/>
    <property type="project" value="UniProtKB-KW"/>
</dbReference>
<dbReference type="Gene3D" id="1.10.10.10">
    <property type="entry name" value="Winged helix-like DNA-binding domain superfamily/Winged helix DNA-binding domain"/>
    <property type="match status" value="1"/>
</dbReference>
<feature type="non-terminal residue" evidence="4">
    <location>
        <position position="140"/>
    </location>
</feature>
<keyword evidence="2" id="KW-0645">Protease</keyword>
<evidence type="ECO:0000256" key="1">
    <source>
        <dbReference type="ARBA" id="ARBA00022438"/>
    </source>
</evidence>
<dbReference type="GO" id="GO:0006508">
    <property type="term" value="P:proteolysis"/>
    <property type="evidence" value="ECO:0007669"/>
    <property type="project" value="UniProtKB-KW"/>
</dbReference>
<dbReference type="Gene3D" id="3.90.230.10">
    <property type="entry name" value="Creatinase/methionine aminopeptidase superfamily"/>
    <property type="match status" value="1"/>
</dbReference>
<feature type="non-terminal residue" evidence="4">
    <location>
        <position position="1"/>
    </location>
</feature>
<protein>
    <recommendedName>
        <fullName evidence="5">Peptidase M24 domain-containing protein</fullName>
    </recommendedName>
</protein>
<evidence type="ECO:0000313" key="4">
    <source>
        <dbReference type="EMBL" id="GAH35789.1"/>
    </source>
</evidence>
<dbReference type="InterPro" id="IPR036390">
    <property type="entry name" value="WH_DNA-bd_sf"/>
</dbReference>
<keyword evidence="3" id="KW-0378">Hydrolase</keyword>
<gene>
    <name evidence="4" type="ORF">S03H2_25781</name>
</gene>
<dbReference type="SUPFAM" id="SSF55920">
    <property type="entry name" value="Creatinase/aminopeptidase"/>
    <property type="match status" value="1"/>
</dbReference>
<dbReference type="PANTHER" id="PTHR45777">
    <property type="entry name" value="METHIONINE AMINOPEPTIDASE 2"/>
    <property type="match status" value="1"/>
</dbReference>
<organism evidence="4">
    <name type="scientific">marine sediment metagenome</name>
    <dbReference type="NCBI Taxonomy" id="412755"/>
    <lineage>
        <taxon>unclassified sequences</taxon>
        <taxon>metagenomes</taxon>
        <taxon>ecological metagenomes</taxon>
    </lineage>
</organism>
<dbReference type="EMBL" id="BARU01014699">
    <property type="protein sequence ID" value="GAH35789.1"/>
    <property type="molecule type" value="Genomic_DNA"/>
</dbReference>
<keyword evidence="1" id="KW-0031">Aminopeptidase</keyword>
<dbReference type="AlphaFoldDB" id="X1G2G9"/>
<name>X1G2G9_9ZZZZ</name>
<evidence type="ECO:0000256" key="2">
    <source>
        <dbReference type="ARBA" id="ARBA00022670"/>
    </source>
</evidence>
<evidence type="ECO:0000256" key="3">
    <source>
        <dbReference type="ARBA" id="ARBA00022801"/>
    </source>
</evidence>
<dbReference type="GO" id="GO:0008235">
    <property type="term" value="F:metalloexopeptidase activity"/>
    <property type="evidence" value="ECO:0007669"/>
    <property type="project" value="TreeGrafter"/>
</dbReference>